<proteinExistence type="predicted"/>
<organism evidence="2 3">
    <name type="scientific">Plectosphaerella plurivora</name>
    <dbReference type="NCBI Taxonomy" id="936078"/>
    <lineage>
        <taxon>Eukaryota</taxon>
        <taxon>Fungi</taxon>
        <taxon>Dikarya</taxon>
        <taxon>Ascomycota</taxon>
        <taxon>Pezizomycotina</taxon>
        <taxon>Sordariomycetes</taxon>
        <taxon>Hypocreomycetidae</taxon>
        <taxon>Glomerellales</taxon>
        <taxon>Plectosphaerellaceae</taxon>
        <taxon>Plectosphaerella</taxon>
    </lineage>
</organism>
<keyword evidence="1" id="KW-0472">Membrane</keyword>
<gene>
    <name evidence="2" type="ORF">F5X68DRAFT_260300</name>
</gene>
<evidence type="ECO:0000313" key="3">
    <source>
        <dbReference type="Proteomes" id="UP000770015"/>
    </source>
</evidence>
<accession>A0A9P8VGJ4</accession>
<comment type="caution">
    <text evidence="2">The sequence shown here is derived from an EMBL/GenBank/DDBJ whole genome shotgun (WGS) entry which is preliminary data.</text>
</comment>
<dbReference type="AlphaFoldDB" id="A0A9P8VGJ4"/>
<dbReference type="Proteomes" id="UP000770015">
    <property type="component" value="Unassembled WGS sequence"/>
</dbReference>
<keyword evidence="1" id="KW-1133">Transmembrane helix</keyword>
<feature type="transmembrane region" description="Helical" evidence="1">
    <location>
        <begin position="199"/>
        <end position="221"/>
    </location>
</feature>
<evidence type="ECO:0000256" key="1">
    <source>
        <dbReference type="SAM" id="Phobius"/>
    </source>
</evidence>
<reference evidence="2" key="1">
    <citation type="journal article" date="2021" name="Nat. Commun.">
        <title>Genetic determinants of endophytism in the Arabidopsis root mycobiome.</title>
        <authorList>
            <person name="Mesny F."/>
            <person name="Miyauchi S."/>
            <person name="Thiergart T."/>
            <person name="Pickel B."/>
            <person name="Atanasova L."/>
            <person name="Karlsson M."/>
            <person name="Huettel B."/>
            <person name="Barry K.W."/>
            <person name="Haridas S."/>
            <person name="Chen C."/>
            <person name="Bauer D."/>
            <person name="Andreopoulos W."/>
            <person name="Pangilinan J."/>
            <person name="LaButti K."/>
            <person name="Riley R."/>
            <person name="Lipzen A."/>
            <person name="Clum A."/>
            <person name="Drula E."/>
            <person name="Henrissat B."/>
            <person name="Kohler A."/>
            <person name="Grigoriev I.V."/>
            <person name="Martin F.M."/>
            <person name="Hacquard S."/>
        </authorList>
    </citation>
    <scope>NUCLEOTIDE SEQUENCE</scope>
    <source>
        <strain evidence="2">MPI-SDFR-AT-0117</strain>
    </source>
</reference>
<name>A0A9P8VGJ4_9PEZI</name>
<dbReference type="EMBL" id="JAGSXJ010000007">
    <property type="protein sequence ID" value="KAH6689648.1"/>
    <property type="molecule type" value="Genomic_DNA"/>
</dbReference>
<keyword evidence="1" id="KW-0812">Transmembrane</keyword>
<evidence type="ECO:0000313" key="2">
    <source>
        <dbReference type="EMBL" id="KAH6689648.1"/>
    </source>
</evidence>
<keyword evidence="3" id="KW-1185">Reference proteome</keyword>
<protein>
    <submittedName>
        <fullName evidence="2">Uncharacterized protein</fullName>
    </submittedName>
</protein>
<sequence length="583" mass="64691">MSLGTLTTAFAPEATSCLDPDTFWMEERGGDERNIQGGLPFLQRPECYPKGFIPVSTSYYSPGICPSAYTVACSSTMLEEGREITAHVCCPDRYWQYTCPSDNAAAELKKAPWLSTLGCWSSLTTTGVRVVTKAGFGSNEIVTTTLSKGIFGAHAINVRAELGESGLPVETGAASEPTSCTDTAVTHDDSGIRISPGTMAGISIGSAVGALLIAAICWFLVRHLRKRPDDPADWTTSADGATRDEEIYKQDAEPKKVVDHDVPIAELGDYCNNRMSWENTWENMTVSPASAHTVTGDGRGTPIRKDGQLLRHQHLFALKMFLKQAFLTYKEVFYEHDITSVEVKNGVFNICQPPHDPKKSPFRGKWGPFPDNVTNNTIKREAALSIEQCNTAVGLLYPLSQKLLSGTGWDMFRLSGRVRKPVFLPTFNGMDRTKTIQGIDGHAVIAVEHSELDEYFIFDPSGSQYGISKACMPIQQYEIEYQSAWNRRVRYEGTGLDDIDNLLNGTDRLDLVMAYHSNPAAMADLRLERRTRVHFAYFIDKRKGLDRTMLGGSDAVFEQKMDAFIADLKTHLQGFKWKRGEKK</sequence>
<dbReference type="OrthoDB" id="4851120at2759"/>